<dbReference type="InterPro" id="IPR011990">
    <property type="entry name" value="TPR-like_helical_dom_sf"/>
</dbReference>
<name>A0A397S5U3_9GLOM</name>
<evidence type="ECO:0008006" key="3">
    <source>
        <dbReference type="Google" id="ProtNLM"/>
    </source>
</evidence>
<reference evidence="1 2" key="1">
    <citation type="submission" date="2018-06" db="EMBL/GenBank/DDBJ databases">
        <title>Comparative genomics reveals the genomic features of Rhizophagus irregularis, R. cerebriforme, R. diaphanum and Gigaspora rosea, and their symbiotic lifestyle signature.</title>
        <authorList>
            <person name="Morin E."/>
            <person name="San Clemente H."/>
            <person name="Chen E.C.H."/>
            <person name="De La Providencia I."/>
            <person name="Hainaut M."/>
            <person name="Kuo A."/>
            <person name="Kohler A."/>
            <person name="Murat C."/>
            <person name="Tang N."/>
            <person name="Roy S."/>
            <person name="Loubradou J."/>
            <person name="Henrissat B."/>
            <person name="Grigoriev I.V."/>
            <person name="Corradi N."/>
            <person name="Roux C."/>
            <person name="Martin F.M."/>
        </authorList>
    </citation>
    <scope>NUCLEOTIDE SEQUENCE [LARGE SCALE GENOMIC DNA]</scope>
    <source>
        <strain evidence="1 2">DAOM 227022</strain>
    </source>
</reference>
<dbReference type="SUPFAM" id="SSF81901">
    <property type="entry name" value="HCP-like"/>
    <property type="match status" value="1"/>
</dbReference>
<dbReference type="PANTHER" id="PTHR45011:SF1">
    <property type="entry name" value="DAP3-BINDING CELL DEATH ENHANCER 1"/>
    <property type="match status" value="1"/>
</dbReference>
<organism evidence="1 2">
    <name type="scientific">Glomus cerebriforme</name>
    <dbReference type="NCBI Taxonomy" id="658196"/>
    <lineage>
        <taxon>Eukaryota</taxon>
        <taxon>Fungi</taxon>
        <taxon>Fungi incertae sedis</taxon>
        <taxon>Mucoromycota</taxon>
        <taxon>Glomeromycotina</taxon>
        <taxon>Glomeromycetes</taxon>
        <taxon>Glomerales</taxon>
        <taxon>Glomeraceae</taxon>
        <taxon>Glomus</taxon>
    </lineage>
</organism>
<dbReference type="Pfam" id="PF08238">
    <property type="entry name" value="Sel1"/>
    <property type="match status" value="2"/>
</dbReference>
<dbReference type="Gene3D" id="1.25.40.10">
    <property type="entry name" value="Tetratricopeptide repeat domain"/>
    <property type="match status" value="1"/>
</dbReference>
<feature type="non-terminal residue" evidence="1">
    <location>
        <position position="68"/>
    </location>
</feature>
<accession>A0A397S5U3</accession>
<evidence type="ECO:0000313" key="2">
    <source>
        <dbReference type="Proteomes" id="UP000265703"/>
    </source>
</evidence>
<dbReference type="PANTHER" id="PTHR45011">
    <property type="entry name" value="DAP3-BINDING CELL DEATH ENHANCER 1"/>
    <property type="match status" value="1"/>
</dbReference>
<proteinExistence type="predicted"/>
<gene>
    <name evidence="1" type="ORF">C1645_666546</name>
</gene>
<protein>
    <recommendedName>
        <fullName evidence="3">HCP-like protein</fullName>
    </recommendedName>
</protein>
<dbReference type="InterPro" id="IPR052748">
    <property type="entry name" value="ISR_Activator"/>
</dbReference>
<dbReference type="OrthoDB" id="2384430at2759"/>
<dbReference type="EMBL" id="QKYT01001052">
    <property type="protein sequence ID" value="RIA80086.1"/>
    <property type="molecule type" value="Genomic_DNA"/>
</dbReference>
<dbReference type="SMART" id="SM00671">
    <property type="entry name" value="SEL1"/>
    <property type="match status" value="1"/>
</dbReference>
<sequence length="68" mass="7731">LGICYIYGKGIDKDKTKAFEWFLKNATAQHILGNLYGFGQGIIKDREKAIYWYQKAAKNGNAIALYNL</sequence>
<comment type="caution">
    <text evidence="1">The sequence shown here is derived from an EMBL/GenBank/DDBJ whole genome shotgun (WGS) entry which is preliminary data.</text>
</comment>
<dbReference type="AlphaFoldDB" id="A0A397S5U3"/>
<evidence type="ECO:0000313" key="1">
    <source>
        <dbReference type="EMBL" id="RIA80086.1"/>
    </source>
</evidence>
<feature type="non-terminal residue" evidence="1">
    <location>
        <position position="1"/>
    </location>
</feature>
<dbReference type="Proteomes" id="UP000265703">
    <property type="component" value="Unassembled WGS sequence"/>
</dbReference>
<keyword evidence="2" id="KW-1185">Reference proteome</keyword>
<dbReference type="InterPro" id="IPR006597">
    <property type="entry name" value="Sel1-like"/>
</dbReference>